<keyword evidence="2" id="KW-0175">Coiled coil</keyword>
<evidence type="ECO:0000313" key="4">
    <source>
        <dbReference type="Proteomes" id="UP000029084"/>
    </source>
</evidence>
<reference evidence="3 4" key="1">
    <citation type="journal article" date="2014" name="J. Bacteriol.">
        <title>Role of an Archaeal PitA Transporter in the Copper and Arsenic Resistance of Metallosphaera sedula, an Extreme Thermoacidophile.</title>
        <authorList>
            <person name="McCarthy S."/>
            <person name="Ai C."/>
            <person name="Wheaton G."/>
            <person name="Tevatia R."/>
            <person name="Eckrich V."/>
            <person name="Kelly R."/>
            <person name="Blum P."/>
        </authorList>
    </citation>
    <scope>NUCLEOTIDE SEQUENCE [LARGE SCALE GENOMIC DNA]</scope>
    <source>
        <strain evidence="3 4">CuR1</strain>
    </source>
</reference>
<dbReference type="InterPro" id="IPR036411">
    <property type="entry name" value="TorD-like_sf"/>
</dbReference>
<evidence type="ECO:0008006" key="5">
    <source>
        <dbReference type="Google" id="ProtNLM"/>
    </source>
</evidence>
<gene>
    <name evidence="3" type="ORF">HA72_0816</name>
</gene>
<dbReference type="InterPro" id="IPR020945">
    <property type="entry name" value="DMSO/NO3_reduct_chaperone"/>
</dbReference>
<proteinExistence type="predicted"/>
<dbReference type="SUPFAM" id="SSF89155">
    <property type="entry name" value="TorD-like"/>
    <property type="match status" value="1"/>
</dbReference>
<protein>
    <recommendedName>
        <fullName evidence="5">Dehydrogenase</fullName>
    </recommendedName>
</protein>
<accession>A0A088E5C2</accession>
<name>A0A088E5C2_9CREN</name>
<dbReference type="OMA" id="VQDQKNF"/>
<dbReference type="PANTHER" id="PTHR34227">
    <property type="entry name" value="CHAPERONE PROTEIN YCDY"/>
    <property type="match status" value="1"/>
</dbReference>
<sequence length="220" mass="25709">MIHLSVSILDVLNVRHSTYDMFSDLFLYKFDVNEYQQLLEKIRTLEEKLGKYMEETGVEITEIRKVLEENKRSDYLIEYSSLFIAGVGVKPLIPVESKRLFSLMGERVATFKYSDVVRFYSSRGLVPKLGSQFSPEPDHISSLFAFMSLLVEEEFHNRSTGKDAFKVVQDQKNFATSHLFSWIPDWINDVVHDPRSRIYKVVCSQLGNWLKFEKDFLGER</sequence>
<evidence type="ECO:0000313" key="3">
    <source>
        <dbReference type="EMBL" id="AIM26977.1"/>
    </source>
</evidence>
<dbReference type="AlphaFoldDB" id="A0A088E5C2"/>
<organism evidence="3 4">
    <name type="scientific">Metallosphaera sedula</name>
    <dbReference type="NCBI Taxonomy" id="43687"/>
    <lineage>
        <taxon>Archaea</taxon>
        <taxon>Thermoproteota</taxon>
        <taxon>Thermoprotei</taxon>
        <taxon>Sulfolobales</taxon>
        <taxon>Sulfolobaceae</taxon>
        <taxon>Metallosphaera</taxon>
    </lineage>
</organism>
<dbReference type="Gene3D" id="1.10.3480.10">
    <property type="entry name" value="TorD-like"/>
    <property type="match status" value="1"/>
</dbReference>
<dbReference type="InterPro" id="IPR050289">
    <property type="entry name" value="TorD/DmsD_chaperones"/>
</dbReference>
<feature type="coiled-coil region" evidence="2">
    <location>
        <begin position="28"/>
        <end position="55"/>
    </location>
</feature>
<evidence type="ECO:0000256" key="2">
    <source>
        <dbReference type="SAM" id="Coils"/>
    </source>
</evidence>
<evidence type="ECO:0000256" key="1">
    <source>
        <dbReference type="ARBA" id="ARBA00023186"/>
    </source>
</evidence>
<dbReference type="Proteomes" id="UP000029084">
    <property type="component" value="Chromosome"/>
</dbReference>
<dbReference type="Pfam" id="PF02613">
    <property type="entry name" value="Nitrate_red_del"/>
    <property type="match status" value="1"/>
</dbReference>
<dbReference type="EMBL" id="CP008822">
    <property type="protein sequence ID" value="AIM26977.1"/>
    <property type="molecule type" value="Genomic_DNA"/>
</dbReference>
<keyword evidence="1" id="KW-0143">Chaperone</keyword>
<dbReference type="PANTHER" id="PTHR34227:SF1">
    <property type="entry name" value="DIMETHYL SULFOXIDE REDUCTASE CHAPERONE-RELATED"/>
    <property type="match status" value="1"/>
</dbReference>